<feature type="domain" description="Peptide methionine sulphoxide reductase MsrA" evidence="5">
    <location>
        <begin position="5"/>
        <end position="153"/>
    </location>
</feature>
<dbReference type="PANTHER" id="PTHR43774:SF1">
    <property type="entry name" value="PEPTIDE METHIONINE SULFOXIDE REDUCTASE MSRA 2"/>
    <property type="match status" value="1"/>
</dbReference>
<comment type="function">
    <text evidence="4">Has an important function as a repair enzyme for proteins that have been inactivated by oxidation. Catalyzes the reversible oxidation-reduction of methionine sulfoxide in proteins to methionine.</text>
</comment>
<dbReference type="InterPro" id="IPR036509">
    <property type="entry name" value="Met_Sox_Rdtase_MsrA_sf"/>
</dbReference>
<name>A0A4Q0AGM8_9BACT</name>
<gene>
    <name evidence="4 6" type="primary">msrA</name>
    <name evidence="6" type="ORF">EOT05_00870</name>
</gene>
<dbReference type="GO" id="GO:0008113">
    <property type="term" value="F:peptide-methionine (S)-S-oxide reductase activity"/>
    <property type="evidence" value="ECO:0007669"/>
    <property type="project" value="UniProtKB-UniRule"/>
</dbReference>
<dbReference type="AlphaFoldDB" id="A0A4Q0AGM8"/>
<dbReference type="Gene3D" id="3.30.1060.10">
    <property type="entry name" value="Peptide methionine sulphoxide reductase MsrA"/>
    <property type="match status" value="1"/>
</dbReference>
<dbReference type="PANTHER" id="PTHR43774">
    <property type="entry name" value="PEPTIDE METHIONINE SULFOXIDE REDUCTASE"/>
    <property type="match status" value="1"/>
</dbReference>
<protein>
    <recommendedName>
        <fullName evidence="4">Peptide methionine sulfoxide reductase MsrA</fullName>
        <shortName evidence="4">Protein-methionine-S-oxide reductase</shortName>
        <ecNumber evidence="4">1.8.4.11</ecNumber>
    </recommendedName>
    <alternativeName>
        <fullName evidence="4">Peptide-methionine (S)-S-oxide reductase</fullName>
        <shortName evidence="4">Peptide Met(O) reductase</shortName>
    </alternativeName>
</protein>
<comment type="caution">
    <text evidence="6">The sequence shown here is derived from an EMBL/GenBank/DDBJ whole genome shotgun (WGS) entry which is preliminary data.</text>
</comment>
<sequence>MTTYVVAGGCFWCLDAVYRRLKGVSKVVSGYTGGASINPTYEEVSTGETGHAEAVKITFDESIIPSDVILDLFFLIHDPTTLNRQGADVGTQYRSAMYYSEDTQRAAFEAAAERAKKHWIDPLTTEVNKLGVFYPAEAYHQDYFNKHPGSGYCSIVIAPKIVKARSAYTTWFKTA</sequence>
<organism evidence="6 7">
    <name type="scientific">Candidatus Microsaccharimonas sossegonensis</name>
    <dbReference type="NCBI Taxonomy" id="2506948"/>
    <lineage>
        <taxon>Bacteria</taxon>
        <taxon>Candidatus Saccharimonadota</taxon>
        <taxon>Candidatus Saccharimonadia</taxon>
        <taxon>Candidatus Saccharimonadales</taxon>
        <taxon>Candidatus Saccharimonadaceae</taxon>
        <taxon>Candidatus Microsaccharimonas</taxon>
    </lineage>
</organism>
<dbReference type="Pfam" id="PF01625">
    <property type="entry name" value="PMSR"/>
    <property type="match status" value="1"/>
</dbReference>
<dbReference type="SUPFAM" id="SSF55068">
    <property type="entry name" value="Peptide methionine sulfoxide reductase"/>
    <property type="match status" value="1"/>
</dbReference>
<dbReference type="GO" id="GO:0033744">
    <property type="term" value="F:L-methionine:thioredoxin-disulfide S-oxidoreductase activity"/>
    <property type="evidence" value="ECO:0007669"/>
    <property type="project" value="RHEA"/>
</dbReference>
<evidence type="ECO:0000313" key="7">
    <source>
        <dbReference type="Proteomes" id="UP000289257"/>
    </source>
</evidence>
<dbReference type="EMBL" id="SCKX01000001">
    <property type="protein sequence ID" value="RWZ78302.1"/>
    <property type="molecule type" value="Genomic_DNA"/>
</dbReference>
<dbReference type="Proteomes" id="UP000289257">
    <property type="component" value="Unassembled WGS sequence"/>
</dbReference>
<evidence type="ECO:0000256" key="3">
    <source>
        <dbReference type="ARBA" id="ARBA00048782"/>
    </source>
</evidence>
<dbReference type="EC" id="1.8.4.11" evidence="4"/>
<comment type="similarity">
    <text evidence="4">Belongs to the MsrA Met sulfoxide reductase family.</text>
</comment>
<dbReference type="InterPro" id="IPR002569">
    <property type="entry name" value="Met_Sox_Rdtase_MsrA_dom"/>
</dbReference>
<evidence type="ECO:0000313" key="6">
    <source>
        <dbReference type="EMBL" id="RWZ78302.1"/>
    </source>
</evidence>
<keyword evidence="1 4" id="KW-0560">Oxidoreductase</keyword>
<reference evidence="6" key="1">
    <citation type="submission" date="2019-01" db="EMBL/GenBank/DDBJ databases">
        <title>Genomic signatures and co-occurrence patterns of the ultra-small Saccharimodia (Patescibacteria phylum) suggest a symbiotic lifestyle.</title>
        <authorList>
            <person name="Lemos L."/>
            <person name="Medeiros J."/>
            <person name="Andreote F."/>
            <person name="Fernandes G."/>
            <person name="Varani A."/>
            <person name="Oliveira G."/>
            <person name="Pylro V."/>
        </authorList>
    </citation>
    <scope>NUCLEOTIDE SEQUENCE [LARGE SCALE GENOMIC DNA]</scope>
    <source>
        <strain evidence="6">AMD02</strain>
    </source>
</reference>
<comment type="catalytic activity">
    <reaction evidence="2 4">
        <text>L-methionyl-[protein] + [thioredoxin]-disulfide + H2O = L-methionyl-(S)-S-oxide-[protein] + [thioredoxin]-dithiol</text>
        <dbReference type="Rhea" id="RHEA:14217"/>
        <dbReference type="Rhea" id="RHEA-COMP:10698"/>
        <dbReference type="Rhea" id="RHEA-COMP:10700"/>
        <dbReference type="Rhea" id="RHEA-COMP:12313"/>
        <dbReference type="Rhea" id="RHEA-COMP:12315"/>
        <dbReference type="ChEBI" id="CHEBI:15377"/>
        <dbReference type="ChEBI" id="CHEBI:16044"/>
        <dbReference type="ChEBI" id="CHEBI:29950"/>
        <dbReference type="ChEBI" id="CHEBI:44120"/>
        <dbReference type="ChEBI" id="CHEBI:50058"/>
        <dbReference type="EC" id="1.8.4.11"/>
    </reaction>
</comment>
<proteinExistence type="inferred from homology"/>
<dbReference type="HAMAP" id="MF_01401">
    <property type="entry name" value="MsrA"/>
    <property type="match status" value="1"/>
</dbReference>
<accession>A0A4Q0AGM8</accession>
<dbReference type="NCBIfam" id="TIGR00401">
    <property type="entry name" value="msrA"/>
    <property type="match status" value="1"/>
</dbReference>
<comment type="catalytic activity">
    <reaction evidence="3 4">
        <text>[thioredoxin]-disulfide + L-methionine + H2O = L-methionine (S)-S-oxide + [thioredoxin]-dithiol</text>
        <dbReference type="Rhea" id="RHEA:19993"/>
        <dbReference type="Rhea" id="RHEA-COMP:10698"/>
        <dbReference type="Rhea" id="RHEA-COMP:10700"/>
        <dbReference type="ChEBI" id="CHEBI:15377"/>
        <dbReference type="ChEBI" id="CHEBI:29950"/>
        <dbReference type="ChEBI" id="CHEBI:50058"/>
        <dbReference type="ChEBI" id="CHEBI:57844"/>
        <dbReference type="ChEBI" id="CHEBI:58772"/>
        <dbReference type="EC" id="1.8.4.11"/>
    </reaction>
</comment>
<evidence type="ECO:0000256" key="2">
    <source>
        <dbReference type="ARBA" id="ARBA00047806"/>
    </source>
</evidence>
<feature type="active site" evidence="4">
    <location>
        <position position="10"/>
    </location>
</feature>
<evidence type="ECO:0000259" key="5">
    <source>
        <dbReference type="Pfam" id="PF01625"/>
    </source>
</evidence>
<evidence type="ECO:0000256" key="4">
    <source>
        <dbReference type="HAMAP-Rule" id="MF_01401"/>
    </source>
</evidence>
<keyword evidence="7" id="KW-1185">Reference proteome</keyword>
<evidence type="ECO:0000256" key="1">
    <source>
        <dbReference type="ARBA" id="ARBA00023002"/>
    </source>
</evidence>